<reference evidence="6 7" key="1">
    <citation type="submission" date="2010-07" db="EMBL/GenBank/DDBJ databases">
        <title>The draft genome of Paenibacillus curdlanolyticus YK9.</title>
        <authorList>
            <consortium name="US DOE Joint Genome Institute (JGI-PGF)"/>
            <person name="Lucas S."/>
            <person name="Copeland A."/>
            <person name="Lapidus A."/>
            <person name="Cheng J.-F."/>
            <person name="Bruce D."/>
            <person name="Goodwin L."/>
            <person name="Pitluck S."/>
            <person name="Land M.L."/>
            <person name="Hauser L."/>
            <person name="Chang Y.-J."/>
            <person name="Jeffries C."/>
            <person name="Anderson I.J."/>
            <person name="Johnson E."/>
            <person name="Loganathan U."/>
            <person name="Mulhopadhyay B."/>
            <person name="Kyrpides N."/>
            <person name="Woyke T.J."/>
        </authorList>
    </citation>
    <scope>NUCLEOTIDE SEQUENCE [LARGE SCALE GENOMIC DNA]</scope>
    <source>
        <strain evidence="6 7">YK9</strain>
    </source>
</reference>
<dbReference type="Gene3D" id="1.50.10.10">
    <property type="match status" value="1"/>
</dbReference>
<proteinExistence type="inferred from homology"/>
<evidence type="ECO:0000313" key="6">
    <source>
        <dbReference type="EMBL" id="EFM09512.1"/>
    </source>
</evidence>
<dbReference type="Pfam" id="PF02927">
    <property type="entry name" value="CelD_N"/>
    <property type="match status" value="1"/>
</dbReference>
<gene>
    <name evidence="6" type="ORF">PaecuDRAFT_3559</name>
</gene>
<keyword evidence="7" id="KW-1185">Reference proteome</keyword>
<dbReference type="InterPro" id="IPR012341">
    <property type="entry name" value="6hp_glycosidase-like_sf"/>
</dbReference>
<evidence type="ECO:0000256" key="2">
    <source>
        <dbReference type="ARBA" id="ARBA00023277"/>
    </source>
</evidence>
<dbReference type="SUPFAM" id="SSF81296">
    <property type="entry name" value="E set domains"/>
    <property type="match status" value="1"/>
</dbReference>
<dbReference type="Gene3D" id="2.60.40.10">
    <property type="entry name" value="Immunoglobulins"/>
    <property type="match status" value="1"/>
</dbReference>
<evidence type="ECO:0000256" key="3">
    <source>
        <dbReference type="ARBA" id="ARBA00023326"/>
    </source>
</evidence>
<name>E0ID57_9BACL</name>
<evidence type="ECO:0000313" key="7">
    <source>
        <dbReference type="Proteomes" id="UP000005387"/>
    </source>
</evidence>
<protein>
    <submittedName>
        <fullName evidence="6">Glycoside hydrolase family 9</fullName>
    </submittedName>
</protein>
<sequence length="812" mass="91941">MLSEQLLSDIKQSGYIHRPLPRYAEHSLEAAQEQLEVLDSRTLYCASETDASGWTFKGVGEMQVDHDGAVSITSPTVMPHWPEGAPADGDYVNFGEAWLVRQFQGENWKRFNRISIELKADFQGTPNTYVMLKFRNEGEIPIPDIYFREGVHGVNLSNTEWNTVHLNIAELPRDVITEIEIGYFINGKSYATGDAMKLSVRSIRLELVDQQEVTKGWSPSPREIVCSHSGYRADSAKTALAQQLDAEQFQIFSEKSGKLVYTGAIDHVETGIGPFQLMDFTEVAEEGRYYIRVGEITSHPFTIGSASKVWHASIWKSLNFVFCERCGYPVPGIHGTCHADIIAEHNGTKLAFHGGWHDAGDVSQQMIQTAEVTLALFELAERMQPIDEDLYLRLVEEGEWGLDFLLKTRYGDGYRATSAGITRWTDGRIGNMDDCAARVHNQAYENFYCAGIEAYIHSRLPDEALSKRLLEIAKEDFQYALDVFMEVGFDQKPIFWEHTYQTSESLFMATASWAASMLYKATGDEPYAEKAVEFIRYVEQSQELEGISLQDGASFRGFFYRNPEKKVIQHFNHQAREHLYLQALAAVHETQPCHEEAVRWLQSIQAYGSYLKKLSSYTAPYPMIASGLYHVDEHLDKRSFGHQHLLVDDRAYDDYKLQLQQGVQLSEEIYVRRFPVWFSFKGNNAIVLSTGKAASIAGLYLKDRELLDIAEGQLHWIVGKNPFGQSLMYGEGYRYAQQYSVLSGEMTGELPVGVQTFGNEDVPYWPQFNNATYKEVWVGLAGKWMSIVADLYAADASFATESFEAGEVHNES</sequence>
<keyword evidence="3" id="KW-0624">Polysaccharide degradation</keyword>
<feature type="domain" description="Glycoside hydrolase family 9" evidence="4">
    <location>
        <begin position="315"/>
        <end position="738"/>
    </location>
</feature>
<dbReference type="GO" id="GO:0008810">
    <property type="term" value="F:cellulase activity"/>
    <property type="evidence" value="ECO:0007669"/>
    <property type="project" value="InterPro"/>
</dbReference>
<dbReference type="Proteomes" id="UP000005387">
    <property type="component" value="Unassembled WGS sequence"/>
</dbReference>
<dbReference type="eggNOG" id="COG0726">
    <property type="taxonomic scope" value="Bacteria"/>
</dbReference>
<keyword evidence="2" id="KW-0119">Carbohydrate metabolism</keyword>
<dbReference type="Pfam" id="PF00759">
    <property type="entry name" value="Glyco_hydro_9"/>
    <property type="match status" value="1"/>
</dbReference>
<dbReference type="InterPro" id="IPR013783">
    <property type="entry name" value="Ig-like_fold"/>
</dbReference>
<dbReference type="OrthoDB" id="9758662at2"/>
<dbReference type="AlphaFoldDB" id="E0ID57"/>
<dbReference type="SUPFAM" id="SSF48208">
    <property type="entry name" value="Six-hairpin glycosidases"/>
    <property type="match status" value="1"/>
</dbReference>
<evidence type="ECO:0000259" key="4">
    <source>
        <dbReference type="Pfam" id="PF00759"/>
    </source>
</evidence>
<organism evidence="6 7">
    <name type="scientific">Paenibacillus curdlanolyticus YK9</name>
    <dbReference type="NCBI Taxonomy" id="717606"/>
    <lineage>
        <taxon>Bacteria</taxon>
        <taxon>Bacillati</taxon>
        <taxon>Bacillota</taxon>
        <taxon>Bacilli</taxon>
        <taxon>Bacillales</taxon>
        <taxon>Paenibacillaceae</taxon>
        <taxon>Paenibacillus</taxon>
    </lineage>
</organism>
<keyword evidence="6" id="KW-0378">Hydrolase</keyword>
<dbReference type="CDD" id="cd02850">
    <property type="entry name" value="E_set_Cellulase_N"/>
    <property type="match status" value="1"/>
</dbReference>
<dbReference type="InterPro" id="IPR008928">
    <property type="entry name" value="6-hairpin_glycosidase_sf"/>
</dbReference>
<dbReference type="GO" id="GO:0000272">
    <property type="term" value="P:polysaccharide catabolic process"/>
    <property type="evidence" value="ECO:0007669"/>
    <property type="project" value="UniProtKB-KW"/>
</dbReference>
<accession>E0ID57</accession>
<evidence type="ECO:0000259" key="5">
    <source>
        <dbReference type="Pfam" id="PF02927"/>
    </source>
</evidence>
<dbReference type="InterPro" id="IPR004197">
    <property type="entry name" value="Cellulase_Ig-like"/>
</dbReference>
<feature type="domain" description="Cellulase Ig-like" evidence="5">
    <location>
        <begin position="224"/>
        <end position="298"/>
    </location>
</feature>
<dbReference type="InterPro" id="IPR014756">
    <property type="entry name" value="Ig_E-set"/>
</dbReference>
<dbReference type="InterPro" id="IPR001701">
    <property type="entry name" value="Glyco_hydro_9"/>
</dbReference>
<dbReference type="EMBL" id="AEDD01000010">
    <property type="protein sequence ID" value="EFM09512.1"/>
    <property type="molecule type" value="Genomic_DNA"/>
</dbReference>
<comment type="similarity">
    <text evidence="1">Belongs to the glycosyl hydrolase 9 (cellulase E) family.</text>
</comment>
<dbReference type="STRING" id="717606.PaecuDRAFT_3559"/>
<evidence type="ECO:0000256" key="1">
    <source>
        <dbReference type="ARBA" id="ARBA00007072"/>
    </source>
</evidence>